<sequence>MKTSQLAISMAFLGILAFILGVIAENKKPAAGIPFGKDITICKFPSDPTVALGSVSFVALVFSTVIGLLSVFYPYGGVSVPKPALFKSTVLSIFFCIASICTVLGGGMMLWATITEGLHHVRNVHHTANYACPTAKTGLFGGAAFLSLDASFLWLVCLMLTHNARADYLDEADPKGDYGEVLATMNA</sequence>
<dbReference type="Proteomes" id="UP000554482">
    <property type="component" value="Unassembled WGS sequence"/>
</dbReference>
<feature type="transmembrane region" description="Helical" evidence="7">
    <location>
        <begin position="55"/>
        <end position="78"/>
    </location>
</feature>
<feature type="transmembrane region" description="Helical" evidence="7">
    <location>
        <begin position="139"/>
        <end position="160"/>
    </location>
</feature>
<keyword evidence="10" id="KW-1185">Reference proteome</keyword>
<feature type="transmembrane region" description="Helical" evidence="7">
    <location>
        <begin position="90"/>
        <end position="114"/>
    </location>
</feature>
<keyword evidence="4 7" id="KW-1133">Transmembrane helix</keyword>
<protein>
    <submittedName>
        <fullName evidence="9">Keratin-associated protein</fullName>
    </submittedName>
</protein>
<evidence type="ECO:0000256" key="6">
    <source>
        <dbReference type="ARBA" id="ARBA00029467"/>
    </source>
</evidence>
<name>A0A7J6UT80_THATH</name>
<proteinExistence type="inferred from homology"/>
<evidence type="ECO:0000256" key="7">
    <source>
        <dbReference type="SAM" id="Phobius"/>
    </source>
</evidence>
<dbReference type="EMBL" id="JABWDY010044016">
    <property type="protein sequence ID" value="KAF5175470.1"/>
    <property type="molecule type" value="Genomic_DNA"/>
</dbReference>
<reference evidence="9 10" key="1">
    <citation type="submission" date="2020-06" db="EMBL/GenBank/DDBJ databases">
        <title>Transcriptomic and genomic resources for Thalictrum thalictroides and T. hernandezii: Facilitating candidate gene discovery in an emerging model plant lineage.</title>
        <authorList>
            <person name="Arias T."/>
            <person name="Riano-Pachon D.M."/>
            <person name="Di Stilio V.S."/>
        </authorList>
    </citation>
    <scope>NUCLEOTIDE SEQUENCE [LARGE SCALE GENOMIC DNA]</scope>
    <source>
        <strain evidence="10">cv. WT478/WT964</strain>
        <tissue evidence="9">Leaves</tissue>
    </source>
</reference>
<evidence type="ECO:0000313" key="9">
    <source>
        <dbReference type="EMBL" id="KAF5175470.1"/>
    </source>
</evidence>
<evidence type="ECO:0000256" key="4">
    <source>
        <dbReference type="ARBA" id="ARBA00022989"/>
    </source>
</evidence>
<feature type="chain" id="PRO_5029903112" evidence="8">
    <location>
        <begin position="25"/>
        <end position="187"/>
    </location>
</feature>
<dbReference type="GO" id="GO:0012505">
    <property type="term" value="C:endomembrane system"/>
    <property type="evidence" value="ECO:0007669"/>
    <property type="project" value="UniProtKB-SubCell"/>
</dbReference>
<dbReference type="PANTHER" id="PTHR31769">
    <property type="entry name" value="OS07G0462200 PROTEIN-RELATED"/>
    <property type="match status" value="1"/>
</dbReference>
<comment type="similarity">
    <text evidence="6">Belongs to the DESIGUAL family.</text>
</comment>
<keyword evidence="3 8" id="KW-0732">Signal</keyword>
<dbReference type="Pfam" id="PF06749">
    <property type="entry name" value="DUF1218"/>
    <property type="match status" value="1"/>
</dbReference>
<organism evidence="9 10">
    <name type="scientific">Thalictrum thalictroides</name>
    <name type="common">Rue-anemone</name>
    <name type="synonym">Anemone thalictroides</name>
    <dbReference type="NCBI Taxonomy" id="46969"/>
    <lineage>
        <taxon>Eukaryota</taxon>
        <taxon>Viridiplantae</taxon>
        <taxon>Streptophyta</taxon>
        <taxon>Embryophyta</taxon>
        <taxon>Tracheophyta</taxon>
        <taxon>Spermatophyta</taxon>
        <taxon>Magnoliopsida</taxon>
        <taxon>Ranunculales</taxon>
        <taxon>Ranunculaceae</taxon>
        <taxon>Thalictroideae</taxon>
        <taxon>Thalictrum</taxon>
    </lineage>
</organism>
<keyword evidence="2 7" id="KW-0812">Transmembrane</keyword>
<dbReference type="AlphaFoldDB" id="A0A7J6UT80"/>
<comment type="caution">
    <text evidence="9">The sequence shown here is derived from an EMBL/GenBank/DDBJ whole genome shotgun (WGS) entry which is preliminary data.</text>
</comment>
<evidence type="ECO:0000256" key="3">
    <source>
        <dbReference type="ARBA" id="ARBA00022729"/>
    </source>
</evidence>
<dbReference type="OrthoDB" id="1931917at2759"/>
<evidence type="ECO:0000256" key="5">
    <source>
        <dbReference type="ARBA" id="ARBA00023136"/>
    </source>
</evidence>
<evidence type="ECO:0000256" key="2">
    <source>
        <dbReference type="ARBA" id="ARBA00022692"/>
    </source>
</evidence>
<feature type="signal peptide" evidence="8">
    <location>
        <begin position="1"/>
        <end position="24"/>
    </location>
</feature>
<keyword evidence="5 7" id="KW-0472">Membrane</keyword>
<dbReference type="InterPro" id="IPR052222">
    <property type="entry name" value="DESIGUAL"/>
</dbReference>
<comment type="subcellular location">
    <subcellularLocation>
        <location evidence="1">Endomembrane system</location>
        <topology evidence="1">Multi-pass membrane protein</topology>
    </subcellularLocation>
</comment>
<accession>A0A7J6UT80</accession>
<dbReference type="InterPro" id="IPR009606">
    <property type="entry name" value="DEAL/Modifying_wall_lignin1/2"/>
</dbReference>
<evidence type="ECO:0000256" key="8">
    <source>
        <dbReference type="SAM" id="SignalP"/>
    </source>
</evidence>
<gene>
    <name evidence="9" type="ORF">FRX31_034946</name>
</gene>
<evidence type="ECO:0000313" key="10">
    <source>
        <dbReference type="Proteomes" id="UP000554482"/>
    </source>
</evidence>
<evidence type="ECO:0000256" key="1">
    <source>
        <dbReference type="ARBA" id="ARBA00004127"/>
    </source>
</evidence>